<geneLocation type="mitochondrion" evidence="1"/>
<reference evidence="1" key="1">
    <citation type="journal article" date="2015" name="Genome Biol. Evol.">
        <title>Organellar Genomes of White Spruce (Picea glauca): Assembly and Annotation.</title>
        <authorList>
            <person name="Jackman S.D."/>
            <person name="Warren R.L."/>
            <person name="Gibb E.A."/>
            <person name="Vandervalk B.P."/>
            <person name="Mohamadi H."/>
            <person name="Chu J."/>
            <person name="Raymond A."/>
            <person name="Pleasance S."/>
            <person name="Coope R."/>
            <person name="Wildung M.R."/>
            <person name="Ritland C.E."/>
            <person name="Bousquet J."/>
            <person name="Jones S.J."/>
            <person name="Bohlmann J."/>
            <person name="Birol I."/>
        </authorList>
    </citation>
    <scope>NUCLEOTIDE SEQUENCE [LARGE SCALE GENOMIC DNA]</scope>
    <source>
        <tissue evidence="1">Flushing bud</tissue>
    </source>
</reference>
<dbReference type="EMBL" id="LKAM01000007">
    <property type="protein sequence ID" value="KUM47487.1"/>
    <property type="molecule type" value="Genomic_DNA"/>
</dbReference>
<accession>A0A101LY47</accession>
<gene>
    <name evidence="1" type="ORF">ABT39_MTgene5673</name>
</gene>
<organism evidence="1">
    <name type="scientific">Picea glauca</name>
    <name type="common">White spruce</name>
    <name type="synonym">Pinus glauca</name>
    <dbReference type="NCBI Taxonomy" id="3330"/>
    <lineage>
        <taxon>Eukaryota</taxon>
        <taxon>Viridiplantae</taxon>
        <taxon>Streptophyta</taxon>
        <taxon>Embryophyta</taxon>
        <taxon>Tracheophyta</taxon>
        <taxon>Spermatophyta</taxon>
        <taxon>Pinopsida</taxon>
        <taxon>Pinidae</taxon>
        <taxon>Conifers I</taxon>
        <taxon>Pinales</taxon>
        <taxon>Pinaceae</taxon>
        <taxon>Picea</taxon>
    </lineage>
</organism>
<evidence type="ECO:0000313" key="1">
    <source>
        <dbReference type="EMBL" id="KUM47487.1"/>
    </source>
</evidence>
<sequence>MPRSVQRLPNSYCSEPLLLARLKIPLPMSGVLFMMDVALPSSHSELCLLL</sequence>
<keyword evidence="1" id="KW-0496">Mitochondrion</keyword>
<protein>
    <submittedName>
        <fullName evidence="1">Uncharacterized protein</fullName>
    </submittedName>
</protein>
<dbReference type="AlphaFoldDB" id="A0A101LY47"/>
<name>A0A101LY47_PICGL</name>
<comment type="caution">
    <text evidence="1">The sequence shown here is derived from an EMBL/GenBank/DDBJ whole genome shotgun (WGS) entry which is preliminary data.</text>
</comment>
<proteinExistence type="predicted"/>